<name>A0A0A9ANQ8_ARUDO</name>
<sequence length="68" mass="8012">MCIIQTRYQSKSKLHSWTMNFISNIRECTVVLAMYKTSIEQKLQNAQSFYNDAMVILMLIEDHLPLQT</sequence>
<dbReference type="AlphaFoldDB" id="A0A0A9ANQ8"/>
<reference evidence="1" key="1">
    <citation type="submission" date="2014-09" db="EMBL/GenBank/DDBJ databases">
        <authorList>
            <person name="Magalhaes I.L.F."/>
            <person name="Oliveira U."/>
            <person name="Santos F.R."/>
            <person name="Vidigal T.H.D.A."/>
            <person name="Brescovit A.D."/>
            <person name="Santos A.J."/>
        </authorList>
    </citation>
    <scope>NUCLEOTIDE SEQUENCE</scope>
    <source>
        <tissue evidence="1">Shoot tissue taken approximately 20 cm above the soil surface</tissue>
    </source>
</reference>
<dbReference type="EMBL" id="GBRH01245124">
    <property type="protein sequence ID" value="JAD52771.1"/>
    <property type="molecule type" value="Transcribed_RNA"/>
</dbReference>
<protein>
    <submittedName>
        <fullName evidence="1">Uncharacterized protein</fullName>
    </submittedName>
</protein>
<organism evidence="1">
    <name type="scientific">Arundo donax</name>
    <name type="common">Giant reed</name>
    <name type="synonym">Donax arundinaceus</name>
    <dbReference type="NCBI Taxonomy" id="35708"/>
    <lineage>
        <taxon>Eukaryota</taxon>
        <taxon>Viridiplantae</taxon>
        <taxon>Streptophyta</taxon>
        <taxon>Embryophyta</taxon>
        <taxon>Tracheophyta</taxon>
        <taxon>Spermatophyta</taxon>
        <taxon>Magnoliopsida</taxon>
        <taxon>Liliopsida</taxon>
        <taxon>Poales</taxon>
        <taxon>Poaceae</taxon>
        <taxon>PACMAD clade</taxon>
        <taxon>Arundinoideae</taxon>
        <taxon>Arundineae</taxon>
        <taxon>Arundo</taxon>
    </lineage>
</organism>
<accession>A0A0A9ANQ8</accession>
<reference evidence="1" key="2">
    <citation type="journal article" date="2015" name="Data Brief">
        <title>Shoot transcriptome of the giant reed, Arundo donax.</title>
        <authorList>
            <person name="Barrero R.A."/>
            <person name="Guerrero F.D."/>
            <person name="Moolhuijzen P."/>
            <person name="Goolsby J.A."/>
            <person name="Tidwell J."/>
            <person name="Bellgard S.E."/>
            <person name="Bellgard M.I."/>
        </authorList>
    </citation>
    <scope>NUCLEOTIDE SEQUENCE</scope>
    <source>
        <tissue evidence="1">Shoot tissue taken approximately 20 cm above the soil surface</tissue>
    </source>
</reference>
<evidence type="ECO:0000313" key="1">
    <source>
        <dbReference type="EMBL" id="JAD52771.1"/>
    </source>
</evidence>
<proteinExistence type="predicted"/>